<dbReference type="EMBL" id="BNJG01000005">
    <property type="protein sequence ID" value="GHO60445.1"/>
    <property type="molecule type" value="Genomic_DNA"/>
</dbReference>
<evidence type="ECO:0000313" key="1">
    <source>
        <dbReference type="EMBL" id="GHO60445.1"/>
    </source>
</evidence>
<comment type="caution">
    <text evidence="1">The sequence shown here is derived from an EMBL/GenBank/DDBJ whole genome shotgun (WGS) entry which is preliminary data.</text>
</comment>
<reference evidence="1 2" key="1">
    <citation type="journal article" date="2021" name="Int. J. Syst. Evol. Microbiol.">
        <title>Reticulibacter mediterranei gen. nov., sp. nov., within the new family Reticulibacteraceae fam. nov., and Ktedonospora formicarum gen. nov., sp. nov., Ktedonobacter robiniae sp. nov., Dictyobacter formicarum sp. nov. and Dictyobacter arantiisoli sp. nov., belonging to the class Ktedonobacteria.</title>
        <authorList>
            <person name="Yabe S."/>
            <person name="Zheng Y."/>
            <person name="Wang C.M."/>
            <person name="Sakai Y."/>
            <person name="Abe K."/>
            <person name="Yokota A."/>
            <person name="Donadio S."/>
            <person name="Cavaletti L."/>
            <person name="Monciardini P."/>
        </authorList>
    </citation>
    <scope>NUCLEOTIDE SEQUENCE [LARGE SCALE GENOMIC DNA]</scope>
    <source>
        <strain evidence="1 2">SOSP1-30</strain>
    </source>
</reference>
<keyword evidence="2" id="KW-1185">Reference proteome</keyword>
<dbReference type="Proteomes" id="UP000654345">
    <property type="component" value="Unassembled WGS sequence"/>
</dbReference>
<organism evidence="1 2">
    <name type="scientific">Ktedonobacter robiniae</name>
    <dbReference type="NCBI Taxonomy" id="2778365"/>
    <lineage>
        <taxon>Bacteria</taxon>
        <taxon>Bacillati</taxon>
        <taxon>Chloroflexota</taxon>
        <taxon>Ktedonobacteria</taxon>
        <taxon>Ktedonobacterales</taxon>
        <taxon>Ktedonobacteraceae</taxon>
        <taxon>Ktedonobacter</taxon>
    </lineage>
</organism>
<accession>A0ABQ3V7R9</accession>
<name>A0ABQ3V7R9_9CHLR</name>
<protein>
    <submittedName>
        <fullName evidence="1">Uncharacterized protein</fullName>
    </submittedName>
</protein>
<evidence type="ECO:0000313" key="2">
    <source>
        <dbReference type="Proteomes" id="UP000654345"/>
    </source>
</evidence>
<dbReference type="RefSeq" id="WP_201376560.1">
    <property type="nucleotide sequence ID" value="NZ_BNJG01000005.1"/>
</dbReference>
<proteinExistence type="predicted"/>
<sequence length="66" mass="7381">MALAQGQISVAMNDVRRLFDPTQQPPREPLDALLEAALHAWDAGEQEEAHLLLQQMLPLAEQMGYL</sequence>
<gene>
    <name evidence="1" type="ORF">KSB_89200</name>
</gene>